<dbReference type="AlphaFoldDB" id="A0A0W0F9H7"/>
<sequence length="137" mass="15518">MPNVKHLSVSIGLYTKDASLFDCVTLPALLSIVFMGSWIGELSRSWKDTHFKSFLHRSSCTITFLSLESVPISDIETTALLGLIPTLERLHVQEGYRWKLKSGIKQRIITAHFWNTISIVDNIASSNHILPRLRPRS</sequence>
<evidence type="ECO:0000313" key="2">
    <source>
        <dbReference type="EMBL" id="KTB33011.1"/>
    </source>
</evidence>
<protein>
    <submittedName>
        <fullName evidence="2">Uncharacterized protein</fullName>
    </submittedName>
</protein>
<feature type="transmembrane region" description="Helical" evidence="1">
    <location>
        <begin position="18"/>
        <end position="39"/>
    </location>
</feature>
<comment type="caution">
    <text evidence="2">The sequence shown here is derived from an EMBL/GenBank/DDBJ whole genome shotgun (WGS) entry which is preliminary data.</text>
</comment>
<keyword evidence="1" id="KW-0812">Transmembrane</keyword>
<organism evidence="2 3">
    <name type="scientific">Moniliophthora roreri</name>
    <name type="common">Frosty pod rot fungus</name>
    <name type="synonym">Monilia roreri</name>
    <dbReference type="NCBI Taxonomy" id="221103"/>
    <lineage>
        <taxon>Eukaryota</taxon>
        <taxon>Fungi</taxon>
        <taxon>Dikarya</taxon>
        <taxon>Basidiomycota</taxon>
        <taxon>Agaricomycotina</taxon>
        <taxon>Agaricomycetes</taxon>
        <taxon>Agaricomycetidae</taxon>
        <taxon>Agaricales</taxon>
        <taxon>Marasmiineae</taxon>
        <taxon>Marasmiaceae</taxon>
        <taxon>Moniliophthora</taxon>
    </lineage>
</organism>
<dbReference type="Proteomes" id="UP000054988">
    <property type="component" value="Unassembled WGS sequence"/>
</dbReference>
<gene>
    <name evidence="2" type="ORF">WG66_14339</name>
</gene>
<evidence type="ECO:0000313" key="3">
    <source>
        <dbReference type="Proteomes" id="UP000054988"/>
    </source>
</evidence>
<dbReference type="EMBL" id="LATX01002192">
    <property type="protein sequence ID" value="KTB33011.1"/>
    <property type="molecule type" value="Genomic_DNA"/>
</dbReference>
<name>A0A0W0F9H7_MONRR</name>
<evidence type="ECO:0000256" key="1">
    <source>
        <dbReference type="SAM" id="Phobius"/>
    </source>
</evidence>
<keyword evidence="1" id="KW-0472">Membrane</keyword>
<keyword evidence="1" id="KW-1133">Transmembrane helix</keyword>
<reference evidence="2 3" key="1">
    <citation type="submission" date="2015-12" db="EMBL/GenBank/DDBJ databases">
        <title>Draft genome sequence of Moniliophthora roreri, the causal agent of frosty pod rot of cacao.</title>
        <authorList>
            <person name="Aime M.C."/>
            <person name="Diaz-Valderrama J.R."/>
            <person name="Kijpornyongpan T."/>
            <person name="Phillips-Mora W."/>
        </authorList>
    </citation>
    <scope>NUCLEOTIDE SEQUENCE [LARGE SCALE GENOMIC DNA]</scope>
    <source>
        <strain evidence="2 3">MCA 2952</strain>
    </source>
</reference>
<proteinExistence type="predicted"/>
<accession>A0A0W0F9H7</accession>